<dbReference type="AlphaFoldDB" id="A0A4R2GM44"/>
<protein>
    <submittedName>
        <fullName evidence="7">Oligopeptide transport system ATP-binding protein</fullName>
    </submittedName>
</protein>
<dbReference type="PANTHER" id="PTHR43776">
    <property type="entry name" value="TRANSPORT ATP-BINDING PROTEIN"/>
    <property type="match status" value="1"/>
</dbReference>
<dbReference type="PANTHER" id="PTHR43776:SF7">
    <property type="entry name" value="D,D-DIPEPTIDE TRANSPORT ATP-BINDING PROTEIN DDPF-RELATED"/>
    <property type="match status" value="1"/>
</dbReference>
<dbReference type="InterPro" id="IPR027417">
    <property type="entry name" value="P-loop_NTPase"/>
</dbReference>
<keyword evidence="8" id="KW-1185">Reference proteome</keyword>
<dbReference type="CDD" id="cd03257">
    <property type="entry name" value="ABC_NikE_OppD_transporters"/>
    <property type="match status" value="1"/>
</dbReference>
<dbReference type="GO" id="GO:0005524">
    <property type="term" value="F:ATP binding"/>
    <property type="evidence" value="ECO:0007669"/>
    <property type="project" value="UniProtKB-KW"/>
</dbReference>
<comment type="similarity">
    <text evidence="2">Belongs to the ABC transporter superfamily.</text>
</comment>
<dbReference type="Proteomes" id="UP000294881">
    <property type="component" value="Unassembled WGS sequence"/>
</dbReference>
<dbReference type="InterPro" id="IPR050319">
    <property type="entry name" value="ABC_transp_ATP-bind"/>
</dbReference>
<organism evidence="7 8">
    <name type="scientific">Camelimonas lactis</name>
    <dbReference type="NCBI Taxonomy" id="659006"/>
    <lineage>
        <taxon>Bacteria</taxon>
        <taxon>Pseudomonadati</taxon>
        <taxon>Pseudomonadota</taxon>
        <taxon>Alphaproteobacteria</taxon>
        <taxon>Hyphomicrobiales</taxon>
        <taxon>Chelatococcaceae</taxon>
        <taxon>Camelimonas</taxon>
    </lineage>
</organism>
<dbReference type="InterPro" id="IPR017871">
    <property type="entry name" value="ABC_transporter-like_CS"/>
</dbReference>
<dbReference type="GO" id="GO:0055085">
    <property type="term" value="P:transmembrane transport"/>
    <property type="evidence" value="ECO:0007669"/>
    <property type="project" value="UniProtKB-ARBA"/>
</dbReference>
<dbReference type="PROSITE" id="PS50893">
    <property type="entry name" value="ABC_TRANSPORTER_2"/>
    <property type="match status" value="1"/>
</dbReference>
<dbReference type="GO" id="GO:0005886">
    <property type="term" value="C:plasma membrane"/>
    <property type="evidence" value="ECO:0007669"/>
    <property type="project" value="UniProtKB-SubCell"/>
</dbReference>
<dbReference type="InterPro" id="IPR003439">
    <property type="entry name" value="ABC_transporter-like_ATP-bd"/>
</dbReference>
<dbReference type="Gene3D" id="3.40.50.300">
    <property type="entry name" value="P-loop containing nucleotide triphosphate hydrolases"/>
    <property type="match status" value="1"/>
</dbReference>
<feature type="domain" description="ABC transporter" evidence="6">
    <location>
        <begin position="8"/>
        <end position="260"/>
    </location>
</feature>
<keyword evidence="3" id="KW-0813">Transport</keyword>
<evidence type="ECO:0000256" key="5">
    <source>
        <dbReference type="ARBA" id="ARBA00022840"/>
    </source>
</evidence>
<comment type="subcellular location">
    <subcellularLocation>
        <location evidence="1">Cell inner membrane</location>
        <topology evidence="1">Peripheral membrane protein</topology>
    </subcellularLocation>
</comment>
<evidence type="ECO:0000256" key="3">
    <source>
        <dbReference type="ARBA" id="ARBA00022448"/>
    </source>
</evidence>
<sequence>MAGADSVLRVRDLKVHFPVHDGVLIRRQTGSVKAVDGVSFEVGRSETLGLVGESGCGKSTTGLAILRMTPLTEGRIEFEGQDISHLSVRRMRPLRKRLQMVYQDPYGSLNPRMKVGDLIGEPLVIHGVAGDQDAYRARIQELLRLVGLRPEMAERYPHEFSGGQRQRISIARAVALNPTLVLCDEPVSALDVSIQAQVINLFQELQERLGLSYLFIAHDLAVVRHVSHRIAVMYLGRIVEVAPRDLLYRAPLHPYTRGLLAAAPLPDPSAERSRAHEEIVGEPPSVVNPPSGCHFHPRCPMAMPVCAQRAPELTAAATGHAVACHLHDPSRALDIAASGLAA</sequence>
<evidence type="ECO:0000256" key="2">
    <source>
        <dbReference type="ARBA" id="ARBA00005417"/>
    </source>
</evidence>
<evidence type="ECO:0000256" key="1">
    <source>
        <dbReference type="ARBA" id="ARBA00004417"/>
    </source>
</evidence>
<dbReference type="SMART" id="SM00382">
    <property type="entry name" value="AAA"/>
    <property type="match status" value="1"/>
</dbReference>
<evidence type="ECO:0000259" key="6">
    <source>
        <dbReference type="PROSITE" id="PS50893"/>
    </source>
</evidence>
<dbReference type="GO" id="GO:0016887">
    <property type="term" value="F:ATP hydrolysis activity"/>
    <property type="evidence" value="ECO:0007669"/>
    <property type="project" value="InterPro"/>
</dbReference>
<reference evidence="7 8" key="1">
    <citation type="submission" date="2019-03" db="EMBL/GenBank/DDBJ databases">
        <title>Genomic Encyclopedia of Type Strains, Phase IV (KMG-IV): sequencing the most valuable type-strain genomes for metagenomic binning, comparative biology and taxonomic classification.</title>
        <authorList>
            <person name="Goeker M."/>
        </authorList>
    </citation>
    <scope>NUCLEOTIDE SEQUENCE [LARGE SCALE GENOMIC DNA]</scope>
    <source>
        <strain evidence="7 8">DSM 22958</strain>
    </source>
</reference>
<dbReference type="EMBL" id="SLWL01000021">
    <property type="protein sequence ID" value="TCO08639.1"/>
    <property type="molecule type" value="Genomic_DNA"/>
</dbReference>
<dbReference type="InterPro" id="IPR003593">
    <property type="entry name" value="AAA+_ATPase"/>
</dbReference>
<accession>A0A4R2GM44</accession>
<evidence type="ECO:0000256" key="4">
    <source>
        <dbReference type="ARBA" id="ARBA00022741"/>
    </source>
</evidence>
<dbReference type="NCBIfam" id="TIGR01727">
    <property type="entry name" value="oligo_HPY"/>
    <property type="match status" value="1"/>
</dbReference>
<dbReference type="FunFam" id="3.40.50.300:FF:000016">
    <property type="entry name" value="Oligopeptide ABC transporter ATP-binding component"/>
    <property type="match status" value="1"/>
</dbReference>
<dbReference type="PROSITE" id="PS00211">
    <property type="entry name" value="ABC_TRANSPORTER_1"/>
    <property type="match status" value="1"/>
</dbReference>
<evidence type="ECO:0000313" key="8">
    <source>
        <dbReference type="Proteomes" id="UP000294881"/>
    </source>
</evidence>
<evidence type="ECO:0000313" key="7">
    <source>
        <dbReference type="EMBL" id="TCO08639.1"/>
    </source>
</evidence>
<proteinExistence type="inferred from homology"/>
<dbReference type="InterPro" id="IPR013563">
    <property type="entry name" value="Oligopep_ABC_C"/>
</dbReference>
<dbReference type="OrthoDB" id="9815712at2"/>
<name>A0A4R2GM44_9HYPH</name>
<dbReference type="SUPFAM" id="SSF52540">
    <property type="entry name" value="P-loop containing nucleoside triphosphate hydrolases"/>
    <property type="match status" value="1"/>
</dbReference>
<gene>
    <name evidence="7" type="ORF">EV666_1212</name>
</gene>
<dbReference type="Pfam" id="PF00005">
    <property type="entry name" value="ABC_tran"/>
    <property type="match status" value="1"/>
</dbReference>
<keyword evidence="4" id="KW-0547">Nucleotide-binding</keyword>
<keyword evidence="5 7" id="KW-0067">ATP-binding</keyword>
<dbReference type="Pfam" id="PF08352">
    <property type="entry name" value="oligo_HPY"/>
    <property type="match status" value="1"/>
</dbReference>
<comment type="caution">
    <text evidence="7">The sequence shown here is derived from an EMBL/GenBank/DDBJ whole genome shotgun (WGS) entry which is preliminary data.</text>
</comment>
<dbReference type="GO" id="GO:0015833">
    <property type="term" value="P:peptide transport"/>
    <property type="evidence" value="ECO:0007669"/>
    <property type="project" value="InterPro"/>
</dbReference>